<dbReference type="Proteomes" id="UP001162501">
    <property type="component" value="Chromosome 8"/>
</dbReference>
<gene>
    <name evidence="1" type="ORF">MRATA1EN22A_LOCUS27546</name>
</gene>
<accession>A0AC60A724</accession>
<name>A0AC60A724_RANTA</name>
<reference evidence="1" key="1">
    <citation type="submission" date="2023-05" db="EMBL/GenBank/DDBJ databases">
        <authorList>
            <consortium name="ELIXIR-Norway"/>
        </authorList>
    </citation>
    <scope>NUCLEOTIDE SEQUENCE</scope>
</reference>
<proteinExistence type="predicted"/>
<organism evidence="1 2">
    <name type="scientific">Rangifer tarandus platyrhynchus</name>
    <name type="common">Svalbard reindeer</name>
    <dbReference type="NCBI Taxonomy" id="3082113"/>
    <lineage>
        <taxon>Eukaryota</taxon>
        <taxon>Metazoa</taxon>
        <taxon>Chordata</taxon>
        <taxon>Craniata</taxon>
        <taxon>Vertebrata</taxon>
        <taxon>Euteleostomi</taxon>
        <taxon>Mammalia</taxon>
        <taxon>Eutheria</taxon>
        <taxon>Laurasiatheria</taxon>
        <taxon>Artiodactyla</taxon>
        <taxon>Ruminantia</taxon>
        <taxon>Pecora</taxon>
        <taxon>Cervidae</taxon>
        <taxon>Odocoileinae</taxon>
        <taxon>Rangifer</taxon>
    </lineage>
</organism>
<dbReference type="EMBL" id="OX596092">
    <property type="protein sequence ID" value="CAN0563588.1"/>
    <property type="molecule type" value="Genomic_DNA"/>
</dbReference>
<sequence length="100" mass="10755">MEHLLLQPVSRVLENVHRKLGILSACEVLPRKSEPMSGVGVHPEEAPAGQGRGPAEPRSQGGKSSCCIENKALAGRVTAFSSLSWKLGSNYWFFIASHTA</sequence>
<evidence type="ECO:0000313" key="1">
    <source>
        <dbReference type="EMBL" id="CAN0563588.1"/>
    </source>
</evidence>
<reference evidence="1" key="2">
    <citation type="submission" date="2025-03" db="EMBL/GenBank/DDBJ databases">
        <authorList>
            <consortium name="ELIXIR-Norway"/>
            <consortium name="Elixir Norway"/>
        </authorList>
    </citation>
    <scope>NUCLEOTIDE SEQUENCE</scope>
</reference>
<evidence type="ECO:0000313" key="2">
    <source>
        <dbReference type="Proteomes" id="UP001162501"/>
    </source>
</evidence>
<protein>
    <submittedName>
        <fullName evidence="1">Uncharacterized protein</fullName>
    </submittedName>
</protein>